<gene>
    <name evidence="2" type="ORF">B5P45_28920</name>
</gene>
<sequence length="116" mass="12423">MITPKIANIALLATAAIATPLPAKAASDYPTSTLAEYVYGCMKANGENRDMLQRCSCSIDVIASVVTYDHYVAAETFKQMGQVPGENGVLFRESAPAKAATSELKRAQAEADMRCF</sequence>
<dbReference type="EMBL" id="MZMT01000062">
    <property type="protein sequence ID" value="PIO41410.1"/>
    <property type="molecule type" value="Genomic_DNA"/>
</dbReference>
<keyword evidence="1" id="KW-0732">Signal</keyword>
<evidence type="ECO:0000313" key="3">
    <source>
        <dbReference type="Proteomes" id="UP000232163"/>
    </source>
</evidence>
<proteinExistence type="predicted"/>
<dbReference type="KEGG" id="pht:BLM14_23915"/>
<protein>
    <submittedName>
        <fullName evidence="2">Uncharacterized protein</fullName>
    </submittedName>
</protein>
<dbReference type="RefSeq" id="WP_237143638.1">
    <property type="nucleotide sequence ID" value="NZ_CP017942.1"/>
</dbReference>
<feature type="chain" id="PRO_5014938661" evidence="1">
    <location>
        <begin position="26"/>
        <end position="116"/>
    </location>
</feature>
<accession>A0A2N9VPJ2</accession>
<organism evidence="2 3">
    <name type="scientific">Phyllobacterium zundukense</name>
    <dbReference type="NCBI Taxonomy" id="1867719"/>
    <lineage>
        <taxon>Bacteria</taxon>
        <taxon>Pseudomonadati</taxon>
        <taxon>Pseudomonadota</taxon>
        <taxon>Alphaproteobacteria</taxon>
        <taxon>Hyphomicrobiales</taxon>
        <taxon>Phyllobacteriaceae</taxon>
        <taxon>Phyllobacterium</taxon>
    </lineage>
</organism>
<evidence type="ECO:0000313" key="2">
    <source>
        <dbReference type="EMBL" id="PIO41410.1"/>
    </source>
</evidence>
<dbReference type="AlphaFoldDB" id="A0A2N9VPJ2"/>
<name>A0A2N9VPJ2_9HYPH</name>
<dbReference type="Proteomes" id="UP000232163">
    <property type="component" value="Unassembled WGS sequence"/>
</dbReference>
<reference evidence="2 3" key="1">
    <citation type="journal article" date="2017" name="Int J Environ Stud">
        <title>Does the Miocene-Pliocene relict legume Oxytropis triphylla form nitrogen-fixing nodules with a combination of bacterial strains?</title>
        <authorList>
            <person name="Safronova V."/>
            <person name="Belimov A."/>
            <person name="Sazanova A."/>
            <person name="Kuznetsova I."/>
            <person name="Popova J."/>
            <person name="Andronov E."/>
            <person name="Verkhozina A."/>
            <person name="Tikhonovich I."/>
        </authorList>
    </citation>
    <scope>NUCLEOTIDE SEQUENCE [LARGE SCALE GENOMIC DNA]</scope>
    <source>
        <strain evidence="2 3">Tri-38</strain>
    </source>
</reference>
<comment type="caution">
    <text evidence="2">The sequence shown here is derived from an EMBL/GenBank/DDBJ whole genome shotgun (WGS) entry which is preliminary data.</text>
</comment>
<keyword evidence="3" id="KW-1185">Reference proteome</keyword>
<feature type="signal peptide" evidence="1">
    <location>
        <begin position="1"/>
        <end position="25"/>
    </location>
</feature>
<evidence type="ECO:0000256" key="1">
    <source>
        <dbReference type="SAM" id="SignalP"/>
    </source>
</evidence>